<comment type="caution">
    <text evidence="1">The sequence shown here is derived from an EMBL/GenBank/DDBJ whole genome shotgun (WGS) entry which is preliminary data.</text>
</comment>
<accession>A0AAV9ZV85</accession>
<protein>
    <submittedName>
        <fullName evidence="1">Uncharacterized protein</fullName>
    </submittedName>
</protein>
<organism evidence="1 2">
    <name type="scientific">Favolaschia claudopus</name>
    <dbReference type="NCBI Taxonomy" id="2862362"/>
    <lineage>
        <taxon>Eukaryota</taxon>
        <taxon>Fungi</taxon>
        <taxon>Dikarya</taxon>
        <taxon>Basidiomycota</taxon>
        <taxon>Agaricomycotina</taxon>
        <taxon>Agaricomycetes</taxon>
        <taxon>Agaricomycetidae</taxon>
        <taxon>Agaricales</taxon>
        <taxon>Marasmiineae</taxon>
        <taxon>Mycenaceae</taxon>
        <taxon>Favolaschia</taxon>
    </lineage>
</organism>
<gene>
    <name evidence="1" type="ORF">R3P38DRAFT_3224993</name>
</gene>
<sequence>MALSAADRDAQITEKLNSLGNLWQRKDLVVAYLGDISEIEDRIWYRNWGDIRENEFQSHEFFELLSRCREEGKYQPIVDILAKPRPSEAVKSCINEYSITLESGMRAEEGGETQNSTEVAGCREHVGRGTKLRSSRVVTRSIKVLYSTYKWATRANRMTVALLMLCQHFHQHHASMDSHQTMTSVPSTMEHLVEMSCSTCFRAVVVDPP</sequence>
<evidence type="ECO:0000313" key="1">
    <source>
        <dbReference type="EMBL" id="KAK6992725.1"/>
    </source>
</evidence>
<dbReference type="AlphaFoldDB" id="A0AAV9ZV85"/>
<evidence type="ECO:0000313" key="2">
    <source>
        <dbReference type="Proteomes" id="UP001362999"/>
    </source>
</evidence>
<keyword evidence="2" id="KW-1185">Reference proteome</keyword>
<proteinExistence type="predicted"/>
<dbReference type="EMBL" id="JAWWNJ010000107">
    <property type="protein sequence ID" value="KAK6992725.1"/>
    <property type="molecule type" value="Genomic_DNA"/>
</dbReference>
<dbReference type="Proteomes" id="UP001362999">
    <property type="component" value="Unassembled WGS sequence"/>
</dbReference>
<reference evidence="1 2" key="1">
    <citation type="journal article" date="2024" name="J Genomics">
        <title>Draft genome sequencing and assembly of Favolaschia claudopus CIRM-BRFM 2984 isolated from oak limbs.</title>
        <authorList>
            <person name="Navarro D."/>
            <person name="Drula E."/>
            <person name="Chaduli D."/>
            <person name="Cazenave R."/>
            <person name="Ahrendt S."/>
            <person name="Wang J."/>
            <person name="Lipzen A."/>
            <person name="Daum C."/>
            <person name="Barry K."/>
            <person name="Grigoriev I.V."/>
            <person name="Favel A."/>
            <person name="Rosso M.N."/>
            <person name="Martin F."/>
        </authorList>
    </citation>
    <scope>NUCLEOTIDE SEQUENCE [LARGE SCALE GENOMIC DNA]</scope>
    <source>
        <strain evidence="1 2">CIRM-BRFM 2984</strain>
    </source>
</reference>
<name>A0AAV9ZV85_9AGAR</name>